<dbReference type="Gene3D" id="3.40.50.720">
    <property type="entry name" value="NAD(P)-binding Rossmann-like Domain"/>
    <property type="match status" value="1"/>
</dbReference>
<dbReference type="EMBL" id="AZNF01000008">
    <property type="protein sequence ID" value="KID64667.1"/>
    <property type="molecule type" value="Genomic_DNA"/>
</dbReference>
<keyword evidence="5" id="KW-1185">Reference proteome</keyword>
<dbReference type="SUPFAM" id="SSF51735">
    <property type="entry name" value="NAD(P)-binding Rossmann-fold domains"/>
    <property type="match status" value="1"/>
</dbReference>
<reference evidence="4 5" key="1">
    <citation type="journal article" date="2014" name="Proc. Natl. Acad. Sci. U.S.A.">
        <title>Trajectory and genomic determinants of fungal-pathogen speciation and host adaptation.</title>
        <authorList>
            <person name="Hu X."/>
            <person name="Xiao G."/>
            <person name="Zheng P."/>
            <person name="Shang Y."/>
            <person name="Su Y."/>
            <person name="Zhang X."/>
            <person name="Liu X."/>
            <person name="Zhan S."/>
            <person name="St Leger R.J."/>
            <person name="Wang C."/>
        </authorList>
    </citation>
    <scope>NUCLEOTIDE SEQUENCE [LARGE SCALE GENOMIC DNA]</scope>
    <source>
        <strain evidence="4 5">ARSEF 549</strain>
    </source>
</reference>
<dbReference type="HOGENOM" id="CLU_010194_44_0_1"/>
<dbReference type="InterPro" id="IPR002347">
    <property type="entry name" value="SDR_fam"/>
</dbReference>
<name>A0A0B4FAB4_METAF</name>
<dbReference type="VEuPathDB" id="FungiDB:MAN_06841"/>
<dbReference type="PANTHER" id="PTHR24320">
    <property type="entry name" value="RETINOL DEHYDROGENASE"/>
    <property type="match status" value="1"/>
</dbReference>
<evidence type="ECO:0000256" key="1">
    <source>
        <dbReference type="ARBA" id="ARBA00006484"/>
    </source>
</evidence>
<gene>
    <name evidence="4" type="ORF">MAN_06841</name>
</gene>
<evidence type="ECO:0000313" key="5">
    <source>
        <dbReference type="Proteomes" id="UP000031186"/>
    </source>
</evidence>
<comment type="similarity">
    <text evidence="1">Belongs to the short-chain dehydrogenases/reductases (SDR) family.</text>
</comment>
<dbReference type="Pfam" id="PF00106">
    <property type="entry name" value="adh_short"/>
    <property type="match status" value="1"/>
</dbReference>
<dbReference type="Proteomes" id="UP000031186">
    <property type="component" value="Unassembled WGS sequence"/>
</dbReference>
<comment type="caution">
    <text evidence="4">The sequence shown here is derived from an EMBL/GenBank/DDBJ whole genome shotgun (WGS) entry which is preliminary data.</text>
</comment>
<keyword evidence="2" id="KW-0560">Oxidoreductase</keyword>
<dbReference type="AlphaFoldDB" id="A0A0B4FAB4"/>
<evidence type="ECO:0000256" key="2">
    <source>
        <dbReference type="ARBA" id="ARBA00023002"/>
    </source>
</evidence>
<dbReference type="GO" id="GO:0016491">
    <property type="term" value="F:oxidoreductase activity"/>
    <property type="evidence" value="ECO:0007669"/>
    <property type="project" value="UniProtKB-KW"/>
</dbReference>
<organism evidence="4 5">
    <name type="scientific">Metarhizium anisopliae (strain ARSEF 549)</name>
    <dbReference type="NCBI Taxonomy" id="3151832"/>
    <lineage>
        <taxon>Eukaryota</taxon>
        <taxon>Fungi</taxon>
        <taxon>Dikarya</taxon>
        <taxon>Ascomycota</taxon>
        <taxon>Pezizomycotina</taxon>
        <taxon>Sordariomycetes</taxon>
        <taxon>Hypocreomycetidae</taxon>
        <taxon>Hypocreales</taxon>
        <taxon>Clavicipitaceae</taxon>
        <taxon>Metarhizium</taxon>
    </lineage>
</organism>
<dbReference type="OrthoDB" id="191139at2759"/>
<sequence>MPDQFKPYADRFTAPSGPGDSRPTALQIVEDNDLIDKWAGKVALVTGGTSGIGVETVRALHATGADVFFTARDTEKGAAVRQDIAARSNGTGRLEVIELNLDSLQSVKKAAKAFLSQSSKLNILVNNAGIMATPYSRTEDGFERQFAVNHLAHYLLTTLLLPTLESSSSPQQNSRVVFVSSSGHQFSSIIWDDYNFKTRGAYDPFKAYGQSKTANIWTANYIDRTFGPRGVHALSLHPGVIWTGLQSHTDPNMVEQWKSDPKFMNAALTTEQGAATSVWAAVGKIWEGKGGKYLFDCGVGGPTKSPPGVDSGFATFAYNPEGEDRLWELSAKLVDA</sequence>
<evidence type="ECO:0000313" key="4">
    <source>
        <dbReference type="EMBL" id="KID64667.1"/>
    </source>
</evidence>
<dbReference type="PANTHER" id="PTHR24320:SF272">
    <property type="entry name" value="NAD(P)-BINDING ROSSMANN-FOLD SUPERFAMILY PROTEIN"/>
    <property type="match status" value="1"/>
</dbReference>
<proteinExistence type="inferred from homology"/>
<dbReference type="InterPro" id="IPR036291">
    <property type="entry name" value="NAD(P)-bd_dom_sf"/>
</dbReference>
<feature type="region of interest" description="Disordered" evidence="3">
    <location>
        <begin position="1"/>
        <end position="23"/>
    </location>
</feature>
<dbReference type="PRINTS" id="PR00081">
    <property type="entry name" value="GDHRDH"/>
</dbReference>
<protein>
    <submittedName>
        <fullName evidence="4">NAD(P)-binding domain protein</fullName>
    </submittedName>
</protein>
<feature type="non-terminal residue" evidence="4">
    <location>
        <position position="1"/>
    </location>
</feature>
<evidence type="ECO:0000256" key="3">
    <source>
        <dbReference type="SAM" id="MobiDB-lite"/>
    </source>
</evidence>
<accession>A0A0B4FAB4</accession>